<evidence type="ECO:0000256" key="2">
    <source>
        <dbReference type="ARBA" id="ARBA00022692"/>
    </source>
</evidence>
<keyword evidence="2" id="KW-0812">Transmembrane</keyword>
<keyword evidence="7" id="KW-0472">Membrane</keyword>
<feature type="domain" description="Cadherin" evidence="9">
    <location>
        <begin position="1396"/>
        <end position="1501"/>
    </location>
</feature>
<feature type="domain" description="Cadherin" evidence="9">
    <location>
        <begin position="1724"/>
        <end position="1820"/>
    </location>
</feature>
<protein>
    <recommendedName>
        <fullName evidence="9">Cadherin domain-containing protein</fullName>
    </recommendedName>
</protein>
<feature type="domain" description="Cadherin" evidence="9">
    <location>
        <begin position="2763"/>
        <end position="2865"/>
    </location>
</feature>
<reference evidence="10 11" key="1">
    <citation type="submission" date="2022-12" db="EMBL/GenBank/DDBJ databases">
        <title>Chromosome-level genome of Tegillarca granosa.</title>
        <authorList>
            <person name="Kim J."/>
        </authorList>
    </citation>
    <scope>NUCLEOTIDE SEQUENCE [LARGE SCALE GENOMIC DNA]</scope>
    <source>
        <strain evidence="10">Teg-2019</strain>
        <tissue evidence="10">Adductor muscle</tissue>
    </source>
</reference>
<dbReference type="SMART" id="SM00112">
    <property type="entry name" value="CA"/>
    <property type="match status" value="41"/>
</dbReference>
<feature type="domain" description="Cadherin" evidence="9">
    <location>
        <begin position="2449"/>
        <end position="2551"/>
    </location>
</feature>
<feature type="domain" description="Cadherin" evidence="9">
    <location>
        <begin position="3394"/>
        <end position="3497"/>
    </location>
</feature>
<feature type="domain" description="Cadherin" evidence="9">
    <location>
        <begin position="1830"/>
        <end position="1929"/>
    </location>
</feature>
<feature type="domain" description="Cadherin" evidence="9">
    <location>
        <begin position="3498"/>
        <end position="3602"/>
    </location>
</feature>
<dbReference type="Proteomes" id="UP001217089">
    <property type="component" value="Unassembled WGS sequence"/>
</dbReference>
<evidence type="ECO:0000259" key="9">
    <source>
        <dbReference type="PROSITE" id="PS50268"/>
    </source>
</evidence>
<feature type="domain" description="Cadherin" evidence="9">
    <location>
        <begin position="643"/>
        <end position="751"/>
    </location>
</feature>
<dbReference type="PROSITE" id="PS50268">
    <property type="entry name" value="CADHERIN_2"/>
    <property type="match status" value="41"/>
</dbReference>
<feature type="domain" description="Cadherin" evidence="9">
    <location>
        <begin position="2348"/>
        <end position="2448"/>
    </location>
</feature>
<evidence type="ECO:0000256" key="8">
    <source>
        <dbReference type="PROSITE-ProRule" id="PRU00043"/>
    </source>
</evidence>
<feature type="domain" description="Cadherin" evidence="9">
    <location>
        <begin position="1931"/>
        <end position="2031"/>
    </location>
</feature>
<keyword evidence="11" id="KW-1185">Reference proteome</keyword>
<keyword evidence="3" id="KW-0732">Signal</keyword>
<feature type="domain" description="Cadherin" evidence="9">
    <location>
        <begin position="752"/>
        <end position="858"/>
    </location>
</feature>
<feature type="domain" description="Cadherin" evidence="9">
    <location>
        <begin position="1289"/>
        <end position="1395"/>
    </location>
</feature>
<feature type="domain" description="Cadherin" evidence="9">
    <location>
        <begin position="3082"/>
        <end position="3182"/>
    </location>
</feature>
<dbReference type="InterPro" id="IPR002126">
    <property type="entry name" value="Cadherin-like_dom"/>
</dbReference>
<evidence type="ECO:0000256" key="7">
    <source>
        <dbReference type="ARBA" id="ARBA00023136"/>
    </source>
</evidence>
<feature type="domain" description="Cadherin" evidence="9">
    <location>
        <begin position="213"/>
        <end position="317"/>
    </location>
</feature>
<dbReference type="InterPro" id="IPR039808">
    <property type="entry name" value="Cadherin"/>
</dbReference>
<feature type="domain" description="Cadherin" evidence="9">
    <location>
        <begin position="2552"/>
        <end position="2659"/>
    </location>
</feature>
<feature type="domain" description="Cadherin" evidence="9">
    <location>
        <begin position="3199"/>
        <end position="3287"/>
    </location>
</feature>
<feature type="domain" description="Cadherin" evidence="9">
    <location>
        <begin position="4024"/>
        <end position="4128"/>
    </location>
</feature>
<keyword evidence="4" id="KW-0677">Repeat</keyword>
<feature type="domain" description="Cadherin" evidence="9">
    <location>
        <begin position="1503"/>
        <end position="1614"/>
    </location>
</feature>
<feature type="domain" description="Cadherin" evidence="9">
    <location>
        <begin position="2137"/>
        <end position="2240"/>
    </location>
</feature>
<feature type="domain" description="Cadherin" evidence="9">
    <location>
        <begin position="2866"/>
        <end position="2976"/>
    </location>
</feature>
<dbReference type="InterPro" id="IPR015919">
    <property type="entry name" value="Cadherin-like_sf"/>
</dbReference>
<comment type="subcellular location">
    <subcellularLocation>
        <location evidence="1">Membrane</location>
        <topology evidence="1">Single-pass membrane protein</topology>
    </subcellularLocation>
</comment>
<organism evidence="10 11">
    <name type="scientific">Tegillarca granosa</name>
    <name type="common">Malaysian cockle</name>
    <name type="synonym">Anadara granosa</name>
    <dbReference type="NCBI Taxonomy" id="220873"/>
    <lineage>
        <taxon>Eukaryota</taxon>
        <taxon>Metazoa</taxon>
        <taxon>Spiralia</taxon>
        <taxon>Lophotrochozoa</taxon>
        <taxon>Mollusca</taxon>
        <taxon>Bivalvia</taxon>
        <taxon>Autobranchia</taxon>
        <taxon>Pteriomorphia</taxon>
        <taxon>Arcoida</taxon>
        <taxon>Arcoidea</taxon>
        <taxon>Arcidae</taxon>
        <taxon>Tegillarca</taxon>
    </lineage>
</organism>
<feature type="domain" description="Cadherin" evidence="9">
    <location>
        <begin position="3713"/>
        <end position="3816"/>
    </location>
</feature>
<feature type="domain" description="Cadherin" evidence="9">
    <location>
        <begin position="1616"/>
        <end position="1723"/>
    </location>
</feature>
<evidence type="ECO:0000313" key="10">
    <source>
        <dbReference type="EMBL" id="KAJ8319080.1"/>
    </source>
</evidence>
<feature type="domain" description="Cadherin" evidence="9">
    <location>
        <begin position="536"/>
        <end position="642"/>
    </location>
</feature>
<sequence length="4361" mass="481998">MHPVYNQTLYTATISEGHNLGQAIVQTYATDGDPLDKLLYYMEPQAGITDFFYISPESGLISLKRLLTTETNTIYNFQIKVRDQSKPEKTGTSAVRISVTRNLQSPYFIAAPYTANINYNQALNQAFTTVRAADDDMASTSRIEYRVIGFFAAPGFFQINSNGEVSLWSSIAAETPRQYTLQLVAYDIAYPDDRAVTNLTVNVNRNPARPRFLQTSYTVRIGEDYALGVSLVQINATDDDSHSLTYSIVSATQGSENFFYLNTLTGLITVSSPLSGYNQNNVVLNIQITDNGIPPLTSVTQASVNIEILRNQFDPIFAGPFQTTVDENAPNGRSVIKVSATDQDGTTSAYGQLTYQLIGDENTQIYFALNANNDIIVNGDLTAENVEFYQGRVLAKDGGNPPRSATAVVKIFINRNLNAPIFQQVEYNFTIFETFPVGNTVGSVTANDNDRIAPYNRVSYTMQDTTGNNLGNTYFAMDPTNGRISVTLPLYIDNTDTLLYTFTVTAADGASSPKVSAVSARVRISVIRNLFAPVFHSLPYSEAIDFNVAVGTVVSRKVNATDADIRAPFNSVTYSLIGDGDANQIFSVDQQTGVITTKALLSNLQSELYTVRVVAKDGGTPNLETTATVAISVSRNLFDPSFLDQTYTVTIHETQDLGVSILALRGLDQDAASPFNTLVYSVANSDAAFRTYFDVGVNSGELYVKRSLLGVTQLQYIGVANLQDGGDPPRRANNNASITVNVIRNQHTPYFLNEPYRKDLEQNIGPGVFVLKISANDDDQAGTPFSQVKYRIIGDDSAPTFFGINENTGDITISQTLGGTNTNQYSVRVQAYDQGQPSRFNTTVAIITVKRNFQTPVFTQNSYYQKIPETLQVGSVFEQVNATDADPLAPNNVVRYSITQGNGDNCFGIIENTGQIFVKNSLWNQPCSTANSFQLQVTATDQGVSPLFATARVTIDIDRNRNPPIFTNLPFVIDPGVDETINVNTVVYIANATDADTVAPFNTVRYTLIGDDTATAYFQINSNNGQISVKSSIATDTKLFYTLRVMAMDGGTPVLSDTKTLQINVRRNLNPPTFPQQNYVTTIFETQRLGEVFFKLNASDVDTKSPYNVLSYSVVGTVTARNYFEIDSTGGIYVKISLLDRSQQNQYQVQVRATDGGTPALSSPVVTVTVNVIRNLNCPIFSNLPTNVVSIDQNSQPINFYNVTATDSDQQNTVFSQVSYRLEAPATTFFSVNSVTGVVTTTSALFNDNGLDYQLNFVASDGGTPNCETKQTLNVRVRRNLNKPIWTSQNNNYEAIIFETHNVLVPVYTVEARDSDDRAPNSVVSYSIASNSPNRNLFYIDSSSGQVFLKSSLVGVLGDPYTVLLTAQDGGVNRQTSDTATLTVRVNRNMFPPEILNLPNAASIDENAVVSNTPLYTVTTRDNDTVTPFDRRELDIIGFGTAPTYFRIDANTGQIFLQRSLSGDPSTVFYLHVRVRDGGTPRLSDEEFLTINVRRNLNPPFMTTGQYNRQILETFSVDTQLVQVAASDSDTVSPNDEIRFFIVGSNTTINQFFMVDEVSGVVSLRQSMLEYPNQANNFLVSFQISARDRGNPSLVASNPQTVLITVIRNTPPRFLNKDTYSATMVQFLPGGTGIFTPNAQDSDANAPFNQLTYSLIGDNQAGNYFDVNSQTGQITLKPTANLNATQETRFVVRIQVADGGTPPLTDVATVPIEVQRNLNSPKFAELIVRTSIPETMIPGSNVIKVNATDDDLFSPENIIQYVATGTGDAQRYFYVNPNNGQVTLKESVLSITQSFFQLTIDARDQGIPSRQASITVEITVSRDSGTLAFSALNYNITIDENRAVNSFILRAEASPGPNILYEVIEIGTAHLYFAVSSSTGDITVKSDLRLDRLTAYTLLLRATKQGVAIQTASATVSINVQRNVNAPQFGNNGFYTETVEDTLPVGSNILTVLANDLDGDTIQYSLASGQPYSDIFYINPTSGVISLLASLSTGVNNYTFNVQASDQQVPPKTDIARVHIIVLHDRFNPLFVSIPYNAATDENKPNGTIFYTVTATDQDLRGQIIYEVTGINLAPAFFVVHQTRGNISITNQNILRSDQNSNYLLRVIAYDSVYPNNRDTSTVTINVQRNLFAPQFNGQPYVTTIDDNIPLGTSVITINATDPEGDDVRFSMTSALTSNAQKYYYLNPATGLITLKRLLTDDTHRQDIIQLRVCDQRVPQQCDDTFATINIRRNEQRPTFSIQSQQCVDNLGQGVTAGLVFRTLVATDGDMRETIRYEITGDYPSPSFFMINETSGVLSVQQPLMQDSQQLSVYTLVVQAYDTFYPSDRATIRCTINVNRNPNVPAFIRGLYRETIPETHPIGNSVVQLNATDLDRDVLRFEMSANADIEDKEYFYVNPETGLITLKRDLRQQTTNQFLFDVKAIDPGSREGTATVEINVDRDEDPKFVLEPYSFTVTETAQINTEMYTVSAQDGDLVDRIIYGVIGELQAPAYFYINETTGKIYIKQDLTKDYENSHRLIVTAYDRGSPGKTATATVTITMIHNANPPILTSNDYSEIIWEYEPVGLNILNVSASDRDTTDVLRYEIINDNLASLRAMSYFFIDPDNGRIFISRNLRLDSELVYSFRVRVRDQQAPHERSAIASVTITVRRNTQSPFFTSIPYVTPQIPENSALSSSIFTVSARDNDLQGRIEYKVVGFGSAPYFFSLNTATGRIELNNDLRRENSQQYTLQVQAYDTVYPLDIAVANVTINILRNINPPRFTRNFVTTISEDTGLGVSILRVNATDDDGDRVTYQQIGGTANVGQYFNLIPDTGVIYVTGDLTRDRISPYTMTIRAVDNRVPMQSATVTATISIVRDSANPVFNATDYRRTISENQAINTFVVQVFATDSDLIGNITYNVIGNYPAPDFFLLDRGTGVITIQRNLRLQALRITTLYTLVIEAFDSARPDNKARVNVFITVLRNQNGPQWSLPNYSAQIREDHPVDGSVINVLASDTDPGDTISYGLLGETAERALGSTNTDYFNIESNTGLISLRKSVLNNDITRFVLTVGACDNGVPQKCANTTVTVGINRQGVAPVFTLPDYTQIIDEIRVVGTEVIVVRATDSSQLGKVVYEVVPPGSEFFTLDSATGNITLAKSVQRELSTQYQFKVVAYDDGEPQYRSTADVTVIVQRNLNAPEFLSNPYRETLDQVKTPYGHVVVNTTAIDRDGDVLRYRIENLGNSRALDYFRIDPDTGIIQLVNLLTNSNEPSYEMIVYARDQRIVNEKTGTATVSITITFDRPPEFQNIPYQNTITETHVVGSSVIQTFATDPNRVGSIFYMMDGFYPAESLFSIDNTTGEIRLIKDLKTDSSQLPSYRLQLIAYDTYYPNNRATATATVFVTRNPNAPVFQPNANYDVRLVETVPVGTVAVNVTATDIDNDVITYDIVETNPAQGADVFFLDSRTGVIRTKAALQNARNDPYRFIVRASDQRGLQTNASVTIRIDRIPDDKIPYFEQNPYSTNIFFTQAVNSTFYSVFGKDDDLKNQLVYQIVGTYPAPNFFAINSNNGQISLIQSLTADSLNLLRYLLRVRIYDTANPSLYAEENVVINVVRNPNQPRFTQTPYDITIPEKYPIGSFVLAVNATDIDNDVLKYEVIRDNAGMTALGFFNLNEDNGQISVTRNLRESVGQPNNRFTFSVLVRDQGLPDKTDQATVNIVIDRDRANPEFGNGGRDYTVTIPETSPVNATQIITVSATDGDTRENVVYEAIGDSLAMGYFWIDRTTGHIFVKTDLRTVTTSVFVLRVQAFDTYFPENRAFSNVVITVNRNPGNPVFSPNAFTATINEYHQLGVPVYQVTASDSDQDVLAFTALGNNLAMEYFYITPGSGIIYLRKSPSLIPSVRQFILTVQASDQRSPPKTANATITINITPNQAPGFVNLPQAIDVDERTNPGTVSYTVVATDSDLQVTGGTLMFSLLGNENGPGYFMLNETSGEVSVRRALTGSELQYTLSIGVYDSKIPTMVSIATLTINMQRNAGKPQFSQGSYTMPITDKYVISQKVGQVTATDPDGDTVTYTAVNTGANGLGLQYFFINGLTGEVFLIKDISTTQEKIFNLEVTASDRRNPEKTDKAQVTITVSRDESIPAFDRNLYTTTISETQPFVSSIISVRATDSDRRGEIVYEVIGDYPAPSFFQVNSSTGEINLVRDLKEDVSARTLYTLKVVAYDSAAPSIRGTSTVEITVNRNVNQPGFTETDYRRTISEMHGLGTPVVNISASDRDGDGVFYTLVRDNDGGAGLLYFYIDRNTGIIYLRRPLTESSVGQFSLTVRATDTGRPPRSTDVNVILSISRISPTSFYIISIYHHNLRKHWKWNKCINSKS</sequence>
<dbReference type="CDD" id="cd11304">
    <property type="entry name" value="Cadherin_repeat"/>
    <property type="match status" value="40"/>
</dbReference>
<evidence type="ECO:0000256" key="3">
    <source>
        <dbReference type="ARBA" id="ARBA00022729"/>
    </source>
</evidence>
<dbReference type="EMBL" id="JARBDR010000214">
    <property type="protein sequence ID" value="KAJ8319080.1"/>
    <property type="molecule type" value="Genomic_DNA"/>
</dbReference>
<evidence type="ECO:0000256" key="1">
    <source>
        <dbReference type="ARBA" id="ARBA00004167"/>
    </source>
</evidence>
<gene>
    <name evidence="10" type="ORF">KUTeg_004171</name>
</gene>
<feature type="domain" description="Cadherin" evidence="9">
    <location>
        <begin position="2032"/>
        <end position="2136"/>
    </location>
</feature>
<name>A0ABQ9FTP6_TEGGR</name>
<evidence type="ECO:0000256" key="5">
    <source>
        <dbReference type="ARBA" id="ARBA00022837"/>
    </source>
</evidence>
<feature type="domain" description="Cadherin" evidence="9">
    <location>
        <begin position="3817"/>
        <end position="3918"/>
    </location>
</feature>
<feature type="domain" description="Cadherin" evidence="9">
    <location>
        <begin position="3603"/>
        <end position="3710"/>
    </location>
</feature>
<feature type="domain" description="Cadherin" evidence="9">
    <location>
        <begin position="3919"/>
        <end position="4023"/>
    </location>
</feature>
<feature type="domain" description="Cadherin" evidence="9">
    <location>
        <begin position="1075"/>
        <end position="1181"/>
    </location>
</feature>
<feature type="domain" description="Cadherin" evidence="9">
    <location>
        <begin position="859"/>
        <end position="966"/>
    </location>
</feature>
<feature type="domain" description="Cadherin" evidence="9">
    <location>
        <begin position="423"/>
        <end position="535"/>
    </location>
</feature>
<feature type="domain" description="Cadherin" evidence="9">
    <location>
        <begin position="6"/>
        <end position="108"/>
    </location>
</feature>
<dbReference type="Gene3D" id="2.60.40.60">
    <property type="entry name" value="Cadherins"/>
    <property type="match status" value="41"/>
</dbReference>
<proteinExistence type="predicted"/>
<feature type="domain" description="Cadherin" evidence="9">
    <location>
        <begin position="2668"/>
        <end position="2763"/>
    </location>
</feature>
<evidence type="ECO:0000256" key="4">
    <source>
        <dbReference type="ARBA" id="ARBA00022737"/>
    </source>
</evidence>
<feature type="domain" description="Cadherin" evidence="9">
    <location>
        <begin position="109"/>
        <end position="212"/>
    </location>
</feature>
<dbReference type="PANTHER" id="PTHR24027:SF422">
    <property type="entry name" value="CADHERIN DOMAIN-CONTAINING PROTEIN"/>
    <property type="match status" value="1"/>
</dbReference>
<feature type="domain" description="Cadherin" evidence="9">
    <location>
        <begin position="4234"/>
        <end position="4337"/>
    </location>
</feature>
<feature type="domain" description="Cadherin" evidence="9">
    <location>
        <begin position="2260"/>
        <end position="2347"/>
    </location>
</feature>
<dbReference type="PRINTS" id="PR00205">
    <property type="entry name" value="CADHERIN"/>
</dbReference>
<keyword evidence="6" id="KW-1133">Transmembrane helix</keyword>
<feature type="domain" description="Cadherin" evidence="9">
    <location>
        <begin position="977"/>
        <end position="1074"/>
    </location>
</feature>
<evidence type="ECO:0000313" key="11">
    <source>
        <dbReference type="Proteomes" id="UP001217089"/>
    </source>
</evidence>
<dbReference type="Pfam" id="PF00028">
    <property type="entry name" value="Cadherin"/>
    <property type="match status" value="35"/>
</dbReference>
<feature type="domain" description="Cadherin" evidence="9">
    <location>
        <begin position="2972"/>
        <end position="3081"/>
    </location>
</feature>
<dbReference type="PANTHER" id="PTHR24027">
    <property type="entry name" value="CADHERIN-23"/>
    <property type="match status" value="1"/>
</dbReference>
<feature type="domain" description="Cadherin" evidence="9">
    <location>
        <begin position="317"/>
        <end position="422"/>
    </location>
</feature>
<accession>A0ABQ9FTP6</accession>
<keyword evidence="5 8" id="KW-0106">Calcium</keyword>
<evidence type="ECO:0000256" key="6">
    <source>
        <dbReference type="ARBA" id="ARBA00022989"/>
    </source>
</evidence>
<feature type="domain" description="Cadherin" evidence="9">
    <location>
        <begin position="3288"/>
        <end position="3392"/>
    </location>
</feature>
<feature type="domain" description="Cadherin" evidence="9">
    <location>
        <begin position="1183"/>
        <end position="1286"/>
    </location>
</feature>
<dbReference type="SUPFAM" id="SSF49313">
    <property type="entry name" value="Cadherin-like"/>
    <property type="match status" value="41"/>
</dbReference>
<feature type="domain" description="Cadherin" evidence="9">
    <location>
        <begin position="4129"/>
        <end position="4233"/>
    </location>
</feature>
<comment type="caution">
    <text evidence="10">The sequence shown here is derived from an EMBL/GenBank/DDBJ whole genome shotgun (WGS) entry which is preliminary data.</text>
</comment>